<protein>
    <submittedName>
        <fullName evidence="2">Uncharacterized protein</fullName>
    </submittedName>
</protein>
<reference evidence="2 3" key="1">
    <citation type="submission" date="2023-09" db="EMBL/GenBank/DDBJ databases">
        <title>Streptomyces sp. nov.: A antagonism against Alternaria gaisen Producing Streptochlin, Isolated from Tamarix root soil.</title>
        <authorList>
            <person name="Chen Y."/>
        </authorList>
    </citation>
    <scope>NUCLEOTIDE SEQUENCE [LARGE SCALE GENOMIC DNA]</scope>
    <source>
        <strain evidence="2 3">TRM76323</strain>
    </source>
</reference>
<sequence length="255" mass="28196">MDKDEMTRTLLSQYTDSYTKLKEGLAQFSENEIIANNFELTTIYKEDIDNTGCFDAYGAYVAIVLPSLVPMYKGGNKNLSGLVATKKTVMRNGKQMTTTVYVDPNDENKDKDKKTTSSQSSSHHVMASQLSFSDEDSESPSVVKSYKKLSGKVGQLSDSSMKCLTFSDSEGIKGIVYYEVSNSDIMIKSVASDSNVFNVFTRGFLILLGRAKKGKKSLSLSPDFKNSPLISKYNMTLDKNGRATISFNDIDKLLS</sequence>
<dbReference type="RefSeq" id="WP_315878437.1">
    <property type="nucleotide sequence ID" value="NZ_JAWCTQ010000016.1"/>
</dbReference>
<gene>
    <name evidence="2" type="ORF">RND61_14960</name>
</gene>
<feature type="region of interest" description="Disordered" evidence="1">
    <location>
        <begin position="95"/>
        <end position="138"/>
    </location>
</feature>
<dbReference type="Proteomes" id="UP001250181">
    <property type="component" value="Unassembled WGS sequence"/>
</dbReference>
<proteinExistence type="predicted"/>
<comment type="caution">
    <text evidence="2">The sequence shown here is derived from an EMBL/GenBank/DDBJ whole genome shotgun (WGS) entry which is preliminary data.</text>
</comment>
<accession>A0ABU3QKR3</accession>
<organism evidence="2 3">
    <name type="scientific">Streptomyces tamarix</name>
    <dbReference type="NCBI Taxonomy" id="3078565"/>
    <lineage>
        <taxon>Bacteria</taxon>
        <taxon>Bacillati</taxon>
        <taxon>Actinomycetota</taxon>
        <taxon>Actinomycetes</taxon>
        <taxon>Kitasatosporales</taxon>
        <taxon>Streptomycetaceae</taxon>
        <taxon>Streptomyces</taxon>
    </lineage>
</organism>
<keyword evidence="3" id="KW-1185">Reference proteome</keyword>
<name>A0ABU3QKR3_9ACTN</name>
<feature type="compositionally biased region" description="Basic and acidic residues" evidence="1">
    <location>
        <begin position="106"/>
        <end position="115"/>
    </location>
</feature>
<evidence type="ECO:0000313" key="2">
    <source>
        <dbReference type="EMBL" id="MDT9683363.1"/>
    </source>
</evidence>
<evidence type="ECO:0000313" key="3">
    <source>
        <dbReference type="Proteomes" id="UP001250181"/>
    </source>
</evidence>
<evidence type="ECO:0000256" key="1">
    <source>
        <dbReference type="SAM" id="MobiDB-lite"/>
    </source>
</evidence>
<dbReference type="EMBL" id="JAWCTQ010000016">
    <property type="protein sequence ID" value="MDT9683363.1"/>
    <property type="molecule type" value="Genomic_DNA"/>
</dbReference>